<dbReference type="EMBL" id="BRZM01000009">
    <property type="protein sequence ID" value="GLD50421.1"/>
    <property type="molecule type" value="Genomic_DNA"/>
</dbReference>
<protein>
    <submittedName>
        <fullName evidence="2">Zinc finger and BTB domain-containing protein 48-like protein</fullName>
    </submittedName>
</protein>
<gene>
    <name evidence="2" type="ORF">AKAME5_000367300</name>
</gene>
<reference evidence="2" key="1">
    <citation type="submission" date="2022-08" db="EMBL/GenBank/DDBJ databases">
        <title>Genome sequencing of akame (Lates japonicus).</title>
        <authorList>
            <person name="Hashiguchi Y."/>
            <person name="Takahashi H."/>
        </authorList>
    </citation>
    <scope>NUCLEOTIDE SEQUENCE</scope>
    <source>
        <strain evidence="2">Kochi</strain>
    </source>
</reference>
<sequence length="107" mass="11650">MEEWTSENSLISEQTDYPADTSDIQEPTNPENDSSTGLGSSCIMRVVIESGDAVLGEVVSNQNQGHVEAAETFSVPEVLQQTQLVAEPYESTVNMEGIVENISERKT</sequence>
<organism evidence="2 3">
    <name type="scientific">Lates japonicus</name>
    <name type="common">Japanese lates</name>
    <dbReference type="NCBI Taxonomy" id="270547"/>
    <lineage>
        <taxon>Eukaryota</taxon>
        <taxon>Metazoa</taxon>
        <taxon>Chordata</taxon>
        <taxon>Craniata</taxon>
        <taxon>Vertebrata</taxon>
        <taxon>Euteleostomi</taxon>
        <taxon>Actinopterygii</taxon>
        <taxon>Neopterygii</taxon>
        <taxon>Teleostei</taxon>
        <taxon>Neoteleostei</taxon>
        <taxon>Acanthomorphata</taxon>
        <taxon>Carangaria</taxon>
        <taxon>Carangaria incertae sedis</taxon>
        <taxon>Centropomidae</taxon>
        <taxon>Lates</taxon>
    </lineage>
</organism>
<feature type="region of interest" description="Disordered" evidence="1">
    <location>
        <begin position="1"/>
        <end position="39"/>
    </location>
</feature>
<comment type="caution">
    <text evidence="2">The sequence shown here is derived from an EMBL/GenBank/DDBJ whole genome shotgun (WGS) entry which is preliminary data.</text>
</comment>
<evidence type="ECO:0000256" key="1">
    <source>
        <dbReference type="SAM" id="MobiDB-lite"/>
    </source>
</evidence>
<evidence type="ECO:0000313" key="2">
    <source>
        <dbReference type="EMBL" id="GLD50421.1"/>
    </source>
</evidence>
<feature type="compositionally biased region" description="Polar residues" evidence="1">
    <location>
        <begin position="22"/>
        <end position="39"/>
    </location>
</feature>
<keyword evidence="3" id="KW-1185">Reference proteome</keyword>
<evidence type="ECO:0000313" key="3">
    <source>
        <dbReference type="Proteomes" id="UP001279410"/>
    </source>
</evidence>
<accession>A0AAD3MAW6</accession>
<name>A0AAD3MAW6_LATJO</name>
<dbReference type="AlphaFoldDB" id="A0AAD3MAW6"/>
<dbReference type="Proteomes" id="UP001279410">
    <property type="component" value="Unassembled WGS sequence"/>
</dbReference>
<feature type="compositionally biased region" description="Polar residues" evidence="1">
    <location>
        <begin position="1"/>
        <end position="15"/>
    </location>
</feature>
<proteinExistence type="predicted"/>